<dbReference type="Pfam" id="PF06920">
    <property type="entry name" value="DHR-2_Lobe_A"/>
    <property type="match status" value="1"/>
</dbReference>
<dbReference type="InterPro" id="IPR046770">
    <property type="entry name" value="DOCKER_Lobe_B"/>
</dbReference>
<protein>
    <recommendedName>
        <fullName evidence="4">DOCKER domain-containing protein</fullName>
    </recommendedName>
</protein>
<dbReference type="InterPro" id="IPR043161">
    <property type="entry name" value="DOCK_C_lobe_A"/>
</dbReference>
<sequence>MTLSIMNIDTNANIRGKPPSAPKIRSFEVHETDQTMLNTSQNDIHNNNNNNNDNNIMDNQNVISKLCLDACGFLYRLWKCSFETHHQAGFHRVHLQTIIAISKLVSEISPGFEATLSLLQSLAQTDMHRSSEMMSITKSITTTSSSSSMPIKTTTTATSTTPPPTTTTTMYTKFWTDSNIRLFLDDIDDLIRRILTVLTATAEMHRHCDDPERIVDLQYALAKSYSSNPALRRTWLEELAKLHMDSRSFTELAMTKLHIAALMAEYLKRRGLLECEFPQGCDAFKSISSNIHIEESGLRADSGVLEISYTQEDLLTDLNEAAVALESAGLFECILPVYALVLPVYEYRCQYTNLAQIYHHIGRVYEAISRVESHGHRLFASYYRVTFHGQLFESMAGKSFIYRSNPCQKLNEKCNELLQLYRRKYGENLVELLSDNFINRSSLDSNKAYVQVTYVEPYKERKDSDKKPLTSYEKHHDVQQFMFETPFLRQPGLSTEACLLAPGPKRSDDLTIQWKRRTILTTEATFPHLRRRLEIVQVTETDFTPIDSAIDAIHCKNQELMSHVIALRNNSTAFNNSGNSNDGSVDKRISVSLIGLHSPVLTGNTISVNNQNSTSQNNNSNTTNNNSNSTSNNNARNKQTNSRIPLLMDMQLQGALLPTVNAGPMAYAQAFLKIENQSLYPSCKVNRLKELFFDFLSTCLILLTYYYNMMSSVHEAKYRAMREALDRYRVDLSNLLKEEVIVDEKELRIGPKSSSSSSSSSQCTQ</sequence>
<feature type="compositionally biased region" description="Low complexity" evidence="3">
    <location>
        <begin position="609"/>
        <end position="634"/>
    </location>
</feature>
<dbReference type="PANTHER" id="PTHR23317">
    <property type="entry name" value="DEDICATOR OF CYTOKINESIS DOCK"/>
    <property type="match status" value="1"/>
</dbReference>
<feature type="region of interest" description="Disordered" evidence="3">
    <location>
        <begin position="143"/>
        <end position="164"/>
    </location>
</feature>
<dbReference type="AlphaFoldDB" id="A0AA85JRQ9"/>
<evidence type="ECO:0000313" key="6">
    <source>
        <dbReference type="WBParaSite" id="TREG1_32150.1"/>
    </source>
</evidence>
<dbReference type="GO" id="GO:0007264">
    <property type="term" value="P:small GTPase-mediated signal transduction"/>
    <property type="evidence" value="ECO:0007669"/>
    <property type="project" value="InterPro"/>
</dbReference>
<dbReference type="Gene3D" id="1.25.40.410">
    <property type="match status" value="1"/>
</dbReference>
<dbReference type="InterPro" id="IPR027357">
    <property type="entry name" value="DOCKER_dom"/>
</dbReference>
<dbReference type="Gene3D" id="1.20.58.740">
    <property type="match status" value="1"/>
</dbReference>
<dbReference type="InterPro" id="IPR046769">
    <property type="entry name" value="DOCKER_Lobe_A"/>
</dbReference>
<dbReference type="WBParaSite" id="TREG1_32150.1">
    <property type="protein sequence ID" value="TREG1_32150.1"/>
    <property type="gene ID" value="TREG1_32150"/>
</dbReference>
<feature type="region of interest" description="Disordered" evidence="3">
    <location>
        <begin position="605"/>
        <end position="638"/>
    </location>
</feature>
<proteinExistence type="inferred from homology"/>
<dbReference type="InterPro" id="IPR026791">
    <property type="entry name" value="DOCK"/>
</dbReference>
<feature type="compositionally biased region" description="Low complexity" evidence="3">
    <location>
        <begin position="143"/>
        <end position="160"/>
    </location>
</feature>
<reference evidence="6" key="2">
    <citation type="submission" date="2023-11" db="UniProtKB">
        <authorList>
            <consortium name="WormBaseParasite"/>
        </authorList>
    </citation>
    <scope>IDENTIFICATION</scope>
</reference>
<evidence type="ECO:0000256" key="1">
    <source>
        <dbReference type="ARBA" id="ARBA00022658"/>
    </source>
</evidence>
<reference evidence="5" key="1">
    <citation type="submission" date="2022-06" db="EMBL/GenBank/DDBJ databases">
        <authorList>
            <person name="Berger JAMES D."/>
            <person name="Berger JAMES D."/>
        </authorList>
    </citation>
    <scope>NUCLEOTIDE SEQUENCE [LARGE SCALE GENOMIC DNA]</scope>
</reference>
<dbReference type="GO" id="GO:0005085">
    <property type="term" value="F:guanyl-nucleotide exchange factor activity"/>
    <property type="evidence" value="ECO:0007669"/>
    <property type="project" value="UniProtKB-KW"/>
</dbReference>
<keyword evidence="1" id="KW-0344">Guanine-nucleotide releasing factor</keyword>
<evidence type="ECO:0000313" key="5">
    <source>
        <dbReference type="Proteomes" id="UP000050795"/>
    </source>
</evidence>
<name>A0AA85JRQ9_TRIRE</name>
<dbReference type="InterPro" id="IPR046773">
    <property type="entry name" value="DOCKER_Lobe_C"/>
</dbReference>
<dbReference type="Proteomes" id="UP000050795">
    <property type="component" value="Unassembled WGS sequence"/>
</dbReference>
<feature type="domain" description="DOCKER" evidence="4">
    <location>
        <begin position="223"/>
        <end position="741"/>
    </location>
</feature>
<organism evidence="5 6">
    <name type="scientific">Trichobilharzia regenti</name>
    <name type="common">Nasal bird schistosome</name>
    <dbReference type="NCBI Taxonomy" id="157069"/>
    <lineage>
        <taxon>Eukaryota</taxon>
        <taxon>Metazoa</taxon>
        <taxon>Spiralia</taxon>
        <taxon>Lophotrochozoa</taxon>
        <taxon>Platyhelminthes</taxon>
        <taxon>Trematoda</taxon>
        <taxon>Digenea</taxon>
        <taxon>Strigeidida</taxon>
        <taxon>Schistosomatoidea</taxon>
        <taxon>Schistosomatidae</taxon>
        <taxon>Trichobilharzia</taxon>
    </lineage>
</organism>
<comment type="similarity">
    <text evidence="2">Belongs to the DOCK family.</text>
</comment>
<dbReference type="Pfam" id="PF20422">
    <property type="entry name" value="DHR-2_Lobe_B"/>
    <property type="match status" value="1"/>
</dbReference>
<evidence type="ECO:0000259" key="4">
    <source>
        <dbReference type="PROSITE" id="PS51651"/>
    </source>
</evidence>
<dbReference type="Pfam" id="PF20421">
    <property type="entry name" value="DHR-2_Lobe_C"/>
    <property type="match status" value="1"/>
</dbReference>
<dbReference type="PANTHER" id="PTHR23317:SF26">
    <property type="entry name" value="ZIZIMIN, ISOFORM K"/>
    <property type="match status" value="1"/>
</dbReference>
<evidence type="ECO:0000256" key="2">
    <source>
        <dbReference type="PROSITE-ProRule" id="PRU00984"/>
    </source>
</evidence>
<dbReference type="PROSITE" id="PS51651">
    <property type="entry name" value="DOCKER"/>
    <property type="match status" value="1"/>
</dbReference>
<dbReference type="InterPro" id="IPR043162">
    <property type="entry name" value="DOCK_C_lobe_C"/>
</dbReference>
<keyword evidence="5" id="KW-1185">Reference proteome</keyword>
<accession>A0AA85JRQ9</accession>
<evidence type="ECO:0000256" key="3">
    <source>
        <dbReference type="SAM" id="MobiDB-lite"/>
    </source>
</evidence>